<keyword evidence="4" id="KW-1003">Cell membrane</keyword>
<comment type="similarity">
    <text evidence="2">Belongs to the membrane fusion protein (MFP) (TC 8.A.1) family.</text>
</comment>
<dbReference type="GO" id="GO:0005886">
    <property type="term" value="C:plasma membrane"/>
    <property type="evidence" value="ECO:0007669"/>
    <property type="project" value="UniProtKB-SubCell"/>
</dbReference>
<sequence length="472" mass="54034">MFNKMFGFIKNHEDLQTILEKIKEFYERVKIKNIEKFQSKEAEFLPAALEIVESPPSYGSRTVLWTFFILAIIGLLWVTFGSVDEVAIAPGKIIPNGYVRVLQAEDKGIIKKIYVVDGQKVQKGDLLLELDTTYSADDLAKVRREAINASLEVERLTAEKENRAFLPHTIPQADDKDIQAQINLYNSRKFEYQTRIEEARHTMEQYQQNLQSAQTEKKKLTKLHQLAEEKEGKLEQLVNENAISKLTLIDQQSKREEMEQNLTEQESIIKAQESLLAKSQASLARVIAEKNVDLDTKLVEARQKLFYLRETLKKAEEKNRLATIVAPDDGYVSNLAVHTIGGIVTPAQVLLEVVPDKVSLEVEAWVANKDIGFIRQGQSAEIKIESFNFQKYGTVPAIVTTISPNAVEDREKGNVYRVLLQMDKDYVVVNNQETRLNSGMTVNAEIKTQQKQIYEFFLEPFKKYQSESLRER</sequence>
<dbReference type="InterPro" id="IPR050739">
    <property type="entry name" value="MFP"/>
</dbReference>
<dbReference type="Pfam" id="PF26002">
    <property type="entry name" value="Beta-barrel_AprE"/>
    <property type="match status" value="1"/>
</dbReference>
<feature type="transmembrane region" description="Helical" evidence="10">
    <location>
        <begin position="62"/>
        <end position="80"/>
    </location>
</feature>
<keyword evidence="8 10" id="KW-0472">Membrane</keyword>
<keyword evidence="6 10" id="KW-0812">Transmembrane</keyword>
<evidence type="ECO:0000256" key="4">
    <source>
        <dbReference type="ARBA" id="ARBA00022475"/>
    </source>
</evidence>
<gene>
    <name evidence="12" type="ORF">SAMN04490355_100944</name>
</gene>
<evidence type="ECO:0000256" key="8">
    <source>
        <dbReference type="ARBA" id="ARBA00023136"/>
    </source>
</evidence>
<dbReference type="Gene3D" id="1.10.287.470">
    <property type="entry name" value="Helix hairpin bin"/>
    <property type="match status" value="1"/>
</dbReference>
<dbReference type="NCBIfam" id="TIGR01843">
    <property type="entry name" value="type_I_hlyD"/>
    <property type="match status" value="1"/>
</dbReference>
<proteinExistence type="inferred from homology"/>
<organism evidence="12 13">
    <name type="scientific">Pelosinus propionicus DSM 13327</name>
    <dbReference type="NCBI Taxonomy" id="1123291"/>
    <lineage>
        <taxon>Bacteria</taxon>
        <taxon>Bacillati</taxon>
        <taxon>Bacillota</taxon>
        <taxon>Negativicutes</taxon>
        <taxon>Selenomonadales</taxon>
        <taxon>Sporomusaceae</taxon>
        <taxon>Pelosinus</taxon>
    </lineage>
</organism>
<evidence type="ECO:0000256" key="2">
    <source>
        <dbReference type="ARBA" id="ARBA00009477"/>
    </source>
</evidence>
<evidence type="ECO:0000313" key="13">
    <source>
        <dbReference type="Proteomes" id="UP000199520"/>
    </source>
</evidence>
<dbReference type="PRINTS" id="PR01490">
    <property type="entry name" value="RTXTOXIND"/>
</dbReference>
<comment type="subcellular location">
    <subcellularLocation>
        <location evidence="1">Cell inner membrane</location>
        <topology evidence="1">Single-pass membrane protein</topology>
    </subcellularLocation>
</comment>
<evidence type="ECO:0000313" key="12">
    <source>
        <dbReference type="EMBL" id="SFL56688.1"/>
    </source>
</evidence>
<evidence type="ECO:0000256" key="5">
    <source>
        <dbReference type="ARBA" id="ARBA00022519"/>
    </source>
</evidence>
<dbReference type="PANTHER" id="PTHR30386:SF27">
    <property type="entry name" value="MEMBRANE FUSION PROTEIN (MFP) FAMILY PROTEIN"/>
    <property type="match status" value="1"/>
</dbReference>
<dbReference type="STRING" id="1123291.SAMN04490355_100944"/>
<keyword evidence="9" id="KW-0175">Coiled coil</keyword>
<dbReference type="AlphaFoldDB" id="A0A1I4IQP1"/>
<dbReference type="PANTHER" id="PTHR30386">
    <property type="entry name" value="MEMBRANE FUSION SUBUNIT OF EMRAB-TOLC MULTIDRUG EFFLUX PUMP"/>
    <property type="match status" value="1"/>
</dbReference>
<dbReference type="Proteomes" id="UP000199520">
    <property type="component" value="Unassembled WGS sequence"/>
</dbReference>
<keyword evidence="13" id="KW-1185">Reference proteome</keyword>
<dbReference type="InterPro" id="IPR010129">
    <property type="entry name" value="T1SS_HlyD"/>
</dbReference>
<keyword evidence="7 10" id="KW-1133">Transmembrane helix</keyword>
<feature type="domain" description="AprE-like beta-barrel" evidence="11">
    <location>
        <begin position="360"/>
        <end position="449"/>
    </location>
</feature>
<feature type="coiled-coil region" evidence="9">
    <location>
        <begin position="189"/>
        <end position="318"/>
    </location>
</feature>
<dbReference type="InterPro" id="IPR058982">
    <property type="entry name" value="Beta-barrel_AprE"/>
</dbReference>
<accession>A0A1I4IQP1</accession>
<dbReference type="GO" id="GO:0015031">
    <property type="term" value="P:protein transport"/>
    <property type="evidence" value="ECO:0007669"/>
    <property type="project" value="InterPro"/>
</dbReference>
<dbReference type="Gene3D" id="2.40.50.100">
    <property type="match status" value="1"/>
</dbReference>
<dbReference type="Gene3D" id="2.40.30.170">
    <property type="match status" value="1"/>
</dbReference>
<evidence type="ECO:0000256" key="10">
    <source>
        <dbReference type="SAM" id="Phobius"/>
    </source>
</evidence>
<dbReference type="EMBL" id="FOTS01000009">
    <property type="protein sequence ID" value="SFL56688.1"/>
    <property type="molecule type" value="Genomic_DNA"/>
</dbReference>
<keyword evidence="5" id="KW-0997">Cell inner membrane</keyword>
<dbReference type="RefSeq" id="WP_090934107.1">
    <property type="nucleotide sequence ID" value="NZ_FOTS01000009.1"/>
</dbReference>
<evidence type="ECO:0000256" key="1">
    <source>
        <dbReference type="ARBA" id="ARBA00004377"/>
    </source>
</evidence>
<evidence type="ECO:0000256" key="9">
    <source>
        <dbReference type="SAM" id="Coils"/>
    </source>
</evidence>
<reference evidence="13" key="1">
    <citation type="submission" date="2016-10" db="EMBL/GenBank/DDBJ databases">
        <authorList>
            <person name="Varghese N."/>
            <person name="Submissions S."/>
        </authorList>
    </citation>
    <scope>NUCLEOTIDE SEQUENCE [LARGE SCALE GENOMIC DNA]</scope>
    <source>
        <strain evidence="13">DSM 13327</strain>
    </source>
</reference>
<protein>
    <submittedName>
        <fullName evidence="12">Hemolysin D</fullName>
    </submittedName>
</protein>
<evidence type="ECO:0000256" key="6">
    <source>
        <dbReference type="ARBA" id="ARBA00022692"/>
    </source>
</evidence>
<dbReference type="OrthoDB" id="9810980at2"/>
<evidence type="ECO:0000256" key="3">
    <source>
        <dbReference type="ARBA" id="ARBA00022448"/>
    </source>
</evidence>
<dbReference type="SUPFAM" id="SSF111369">
    <property type="entry name" value="HlyD-like secretion proteins"/>
    <property type="match status" value="1"/>
</dbReference>
<keyword evidence="3" id="KW-0813">Transport</keyword>
<name>A0A1I4IQP1_9FIRM</name>
<evidence type="ECO:0000256" key="7">
    <source>
        <dbReference type="ARBA" id="ARBA00022989"/>
    </source>
</evidence>
<evidence type="ECO:0000259" key="11">
    <source>
        <dbReference type="Pfam" id="PF26002"/>
    </source>
</evidence>